<feature type="region of interest" description="Disordered" evidence="1">
    <location>
        <begin position="44"/>
        <end position="67"/>
    </location>
</feature>
<dbReference type="Proteomes" id="UP000887578">
    <property type="component" value="Unplaced"/>
</dbReference>
<evidence type="ECO:0000313" key="2">
    <source>
        <dbReference type="Proteomes" id="UP000887578"/>
    </source>
</evidence>
<feature type="compositionally biased region" description="Polar residues" evidence="1">
    <location>
        <begin position="51"/>
        <end position="67"/>
    </location>
</feature>
<keyword evidence="2" id="KW-1185">Reference proteome</keyword>
<sequence>MKRFTVRPIDLANLETEGKFFLKLTFNNAFADLEADTVIASWGNPSSSSSDYPNSQTGPFAQTSSFNGDESHSFAEFFDRLAGNPKWSSSGSSYNYPSSNSYNPPIYGNAGYTTGQINGHQRIQGQDPSTYNGYSNNYWRCVNTYRGQYYYSYTYNEYVCDTRANRYG</sequence>
<evidence type="ECO:0000313" key="3">
    <source>
        <dbReference type="WBParaSite" id="PDA_v2.g20725.t1"/>
    </source>
</evidence>
<proteinExistence type="predicted"/>
<organism evidence="2 3">
    <name type="scientific">Panagrolaimus davidi</name>
    <dbReference type="NCBI Taxonomy" id="227884"/>
    <lineage>
        <taxon>Eukaryota</taxon>
        <taxon>Metazoa</taxon>
        <taxon>Ecdysozoa</taxon>
        <taxon>Nematoda</taxon>
        <taxon>Chromadorea</taxon>
        <taxon>Rhabditida</taxon>
        <taxon>Tylenchina</taxon>
        <taxon>Panagrolaimomorpha</taxon>
        <taxon>Panagrolaimoidea</taxon>
        <taxon>Panagrolaimidae</taxon>
        <taxon>Panagrolaimus</taxon>
    </lineage>
</organism>
<dbReference type="AlphaFoldDB" id="A0A914PQ77"/>
<evidence type="ECO:0000256" key="1">
    <source>
        <dbReference type="SAM" id="MobiDB-lite"/>
    </source>
</evidence>
<protein>
    <submittedName>
        <fullName evidence="3">Uncharacterized protein</fullName>
    </submittedName>
</protein>
<dbReference type="WBParaSite" id="PDA_v2.g20725.t1">
    <property type="protein sequence ID" value="PDA_v2.g20725.t1"/>
    <property type="gene ID" value="PDA_v2.g20725"/>
</dbReference>
<reference evidence="3" key="1">
    <citation type="submission" date="2022-11" db="UniProtKB">
        <authorList>
            <consortium name="WormBaseParasite"/>
        </authorList>
    </citation>
    <scope>IDENTIFICATION</scope>
</reference>
<accession>A0A914PQ77</accession>
<name>A0A914PQ77_9BILA</name>